<evidence type="ECO:0000256" key="3">
    <source>
        <dbReference type="ARBA" id="ARBA00022448"/>
    </source>
</evidence>
<feature type="transmembrane region" description="Helical" evidence="9">
    <location>
        <begin position="141"/>
        <end position="158"/>
    </location>
</feature>
<organism evidence="10 11">
    <name type="scientific">Caulobacter ginsengisoli</name>
    <dbReference type="NCBI Taxonomy" id="400775"/>
    <lineage>
        <taxon>Bacteria</taxon>
        <taxon>Pseudomonadati</taxon>
        <taxon>Pseudomonadota</taxon>
        <taxon>Alphaproteobacteria</taxon>
        <taxon>Caulobacterales</taxon>
        <taxon>Caulobacteraceae</taxon>
        <taxon>Caulobacter</taxon>
    </lineage>
</organism>
<keyword evidence="5 8" id="KW-0812">Transmembrane</keyword>
<comment type="similarity">
    <text evidence="2 8">Belongs to the nucleobase:cation symporter-2 (NCS2) (TC 2.A.40) family. Azg-like subfamily.</text>
</comment>
<feature type="transmembrane region" description="Helical" evidence="9">
    <location>
        <begin position="333"/>
        <end position="354"/>
    </location>
</feature>
<evidence type="ECO:0000256" key="8">
    <source>
        <dbReference type="PIRNR" id="PIRNR005353"/>
    </source>
</evidence>
<evidence type="ECO:0000256" key="6">
    <source>
        <dbReference type="ARBA" id="ARBA00022989"/>
    </source>
</evidence>
<feature type="transmembrane region" description="Helical" evidence="9">
    <location>
        <begin position="105"/>
        <end position="129"/>
    </location>
</feature>
<evidence type="ECO:0000256" key="9">
    <source>
        <dbReference type="SAM" id="Phobius"/>
    </source>
</evidence>
<feature type="transmembrane region" description="Helical" evidence="9">
    <location>
        <begin position="57"/>
        <end position="85"/>
    </location>
</feature>
<feature type="transmembrane region" description="Helical" evidence="9">
    <location>
        <begin position="204"/>
        <end position="224"/>
    </location>
</feature>
<evidence type="ECO:0000313" key="10">
    <source>
        <dbReference type="EMBL" id="MDQ0465561.1"/>
    </source>
</evidence>
<feature type="transmembrane region" description="Helical" evidence="9">
    <location>
        <begin position="244"/>
        <end position="267"/>
    </location>
</feature>
<evidence type="ECO:0000313" key="11">
    <source>
        <dbReference type="Proteomes" id="UP001228905"/>
    </source>
</evidence>
<dbReference type="RefSeq" id="WP_307350995.1">
    <property type="nucleotide sequence ID" value="NZ_JAUSVS010000007.1"/>
</dbReference>
<comment type="caution">
    <text evidence="10">The sequence shown here is derived from an EMBL/GenBank/DDBJ whole genome shotgun (WGS) entry which is preliminary data.</text>
</comment>
<gene>
    <name evidence="10" type="ORF">QO010_003350</name>
</gene>
<proteinExistence type="inferred from homology"/>
<feature type="transmembrane region" description="Helical" evidence="9">
    <location>
        <begin position="361"/>
        <end position="379"/>
    </location>
</feature>
<dbReference type="InterPro" id="IPR026033">
    <property type="entry name" value="Azg-like_bact_archaea"/>
</dbReference>
<keyword evidence="11" id="KW-1185">Reference proteome</keyword>
<feature type="transmembrane region" description="Helical" evidence="9">
    <location>
        <begin position="298"/>
        <end position="321"/>
    </location>
</feature>
<dbReference type="Pfam" id="PF00860">
    <property type="entry name" value="Xan_ur_permease"/>
    <property type="match status" value="1"/>
</dbReference>
<protein>
    <submittedName>
        <fullName evidence="10">AGZA family xanthine/uracil permease-like MFS transporter</fullName>
    </submittedName>
</protein>
<keyword evidence="7 8" id="KW-0472">Membrane</keyword>
<name>A0ABU0IU76_9CAUL</name>
<dbReference type="PIRSF" id="PIRSF005353">
    <property type="entry name" value="PbuG"/>
    <property type="match status" value="1"/>
</dbReference>
<feature type="transmembrane region" description="Helical" evidence="9">
    <location>
        <begin position="29"/>
        <end position="50"/>
    </location>
</feature>
<dbReference type="InterPro" id="IPR006043">
    <property type="entry name" value="NCS2"/>
</dbReference>
<sequence>MTETTTPKPGFLERTFQLSAHNTGVRTEVLAGATTFLTMAYIVLVNPAILGQAGMPIAAVTAATCLAAGVGSILMGLFANYPIALAPGMGLNAYFTFTVVKGMGIPWPVALGCVFISGIVFLILTFAGVRQLIVNAIPKSLFAAIAAGIGLFIALIGLKEAGIVVANPDTLVGLGPLNTPAVGVALLGLILIGALQVWKVKGAILIGILAATAAGWITGLVHWQPIPYDFEAMTATAFKLDIPGALGLGGGGLSAAILEILFVFLFVDMFDNVGTLVAVTKKAGLTQPDGTIPRLNRILFADAAASVVGSLAGTSTTVSYIESASGVAAGGRTGLTAVVTGLLFLIALFAAPLVQAIPAAATAPALILVGAMMMAPLAQADWEDPLVAIPAFLTLVMIPLTFSIANGLAVGLIAYAALKLIRGQARVGDWLLYVLAALFVARFVYMAAA</sequence>
<dbReference type="Proteomes" id="UP001228905">
    <property type="component" value="Unassembled WGS sequence"/>
</dbReference>
<evidence type="ECO:0000256" key="1">
    <source>
        <dbReference type="ARBA" id="ARBA00004651"/>
    </source>
</evidence>
<comment type="subcellular location">
    <subcellularLocation>
        <location evidence="1 8">Cell membrane</location>
        <topology evidence="1 8">Multi-pass membrane protein</topology>
    </subcellularLocation>
</comment>
<feature type="transmembrane region" description="Helical" evidence="9">
    <location>
        <begin position="178"/>
        <end position="197"/>
    </location>
</feature>
<dbReference type="PANTHER" id="PTHR43337:SF1">
    <property type="entry name" value="XANTHINE_URACIL PERMEASE C887.17-RELATED"/>
    <property type="match status" value="1"/>
</dbReference>
<evidence type="ECO:0000256" key="4">
    <source>
        <dbReference type="ARBA" id="ARBA00022475"/>
    </source>
</evidence>
<evidence type="ECO:0000256" key="5">
    <source>
        <dbReference type="ARBA" id="ARBA00022692"/>
    </source>
</evidence>
<dbReference type="InterPro" id="IPR045018">
    <property type="entry name" value="Azg-like"/>
</dbReference>
<reference evidence="10 11" key="1">
    <citation type="submission" date="2023-07" db="EMBL/GenBank/DDBJ databases">
        <title>Genomic Encyclopedia of Type Strains, Phase IV (KMG-IV): sequencing the most valuable type-strain genomes for metagenomic binning, comparative biology and taxonomic classification.</title>
        <authorList>
            <person name="Goeker M."/>
        </authorList>
    </citation>
    <scope>NUCLEOTIDE SEQUENCE [LARGE SCALE GENOMIC DNA]</scope>
    <source>
        <strain evidence="10 11">DSM 18695</strain>
    </source>
</reference>
<dbReference type="EMBL" id="JAUSVS010000007">
    <property type="protein sequence ID" value="MDQ0465561.1"/>
    <property type="molecule type" value="Genomic_DNA"/>
</dbReference>
<keyword evidence="4 8" id="KW-1003">Cell membrane</keyword>
<keyword evidence="6 8" id="KW-1133">Transmembrane helix</keyword>
<keyword evidence="3 8" id="KW-0813">Transport</keyword>
<evidence type="ECO:0000256" key="2">
    <source>
        <dbReference type="ARBA" id="ARBA00005697"/>
    </source>
</evidence>
<accession>A0ABU0IU76</accession>
<feature type="transmembrane region" description="Helical" evidence="9">
    <location>
        <begin position="430"/>
        <end position="448"/>
    </location>
</feature>
<feature type="transmembrane region" description="Helical" evidence="9">
    <location>
        <begin position="391"/>
        <end position="418"/>
    </location>
</feature>
<dbReference type="PANTHER" id="PTHR43337">
    <property type="entry name" value="XANTHINE/URACIL PERMEASE C887.17-RELATED"/>
    <property type="match status" value="1"/>
</dbReference>
<evidence type="ECO:0000256" key="7">
    <source>
        <dbReference type="ARBA" id="ARBA00023136"/>
    </source>
</evidence>